<evidence type="ECO:0000256" key="1">
    <source>
        <dbReference type="SAM" id="SignalP"/>
    </source>
</evidence>
<dbReference type="EMBL" id="BAABIQ010000036">
    <property type="protein sequence ID" value="GAA4794983.1"/>
    <property type="molecule type" value="Genomic_DNA"/>
</dbReference>
<reference evidence="3" key="1">
    <citation type="journal article" date="2019" name="Int. J. Syst. Evol. Microbiol.">
        <title>The Global Catalogue of Microorganisms (GCM) 10K type strain sequencing project: providing services to taxonomists for standard genome sequencing and annotation.</title>
        <authorList>
            <consortium name="The Broad Institute Genomics Platform"/>
            <consortium name="The Broad Institute Genome Sequencing Center for Infectious Disease"/>
            <person name="Wu L."/>
            <person name="Ma J."/>
        </authorList>
    </citation>
    <scope>NUCLEOTIDE SEQUENCE [LARGE SCALE GENOMIC DNA]</scope>
    <source>
        <strain evidence="3">JCM 18200</strain>
    </source>
</reference>
<evidence type="ECO:0008006" key="4">
    <source>
        <dbReference type="Google" id="ProtNLM"/>
    </source>
</evidence>
<sequence length="154" mass="17015">MYIKQIFSAALFIGLALVNSSCQQEPSSTATKQKTDTTSLPIGNKDVMNVATPDSTYLLGVWYDEEIKTPDGAKIAYQVITDKKRVVIQPVAFKGEKLQVSDQPVIQPTATELVKHGDRYISADSPEDSYVVDKAGNLLIYHHDKLLVTCKKIL</sequence>
<dbReference type="RefSeq" id="WP_345232049.1">
    <property type="nucleotide sequence ID" value="NZ_BAABIQ010000036.1"/>
</dbReference>
<feature type="signal peptide" evidence="1">
    <location>
        <begin position="1"/>
        <end position="23"/>
    </location>
</feature>
<evidence type="ECO:0000313" key="3">
    <source>
        <dbReference type="Proteomes" id="UP001501411"/>
    </source>
</evidence>
<organism evidence="2 3">
    <name type="scientific">Olivibacter ginsenosidimutans</name>
    <dbReference type="NCBI Taxonomy" id="1176537"/>
    <lineage>
        <taxon>Bacteria</taxon>
        <taxon>Pseudomonadati</taxon>
        <taxon>Bacteroidota</taxon>
        <taxon>Sphingobacteriia</taxon>
        <taxon>Sphingobacteriales</taxon>
        <taxon>Sphingobacteriaceae</taxon>
        <taxon>Olivibacter</taxon>
    </lineage>
</organism>
<gene>
    <name evidence="2" type="ORF">GCM10023231_24210</name>
</gene>
<evidence type="ECO:0000313" key="2">
    <source>
        <dbReference type="EMBL" id="GAA4794983.1"/>
    </source>
</evidence>
<keyword evidence="3" id="KW-1185">Reference proteome</keyword>
<comment type="caution">
    <text evidence="2">The sequence shown here is derived from an EMBL/GenBank/DDBJ whole genome shotgun (WGS) entry which is preliminary data.</text>
</comment>
<accession>A0ABP9BG32</accession>
<keyword evidence="1" id="KW-0732">Signal</keyword>
<feature type="chain" id="PRO_5045943282" description="Lipoprotein" evidence="1">
    <location>
        <begin position="24"/>
        <end position="154"/>
    </location>
</feature>
<proteinExistence type="predicted"/>
<dbReference type="Proteomes" id="UP001501411">
    <property type="component" value="Unassembled WGS sequence"/>
</dbReference>
<protein>
    <recommendedName>
        <fullName evidence="4">Lipoprotein</fullName>
    </recommendedName>
</protein>
<name>A0ABP9BG32_9SPHI</name>